<feature type="signal peptide" evidence="2">
    <location>
        <begin position="1"/>
        <end position="18"/>
    </location>
</feature>
<dbReference type="Gene3D" id="3.60.15.10">
    <property type="entry name" value="Ribonuclease Z/Hydroxyacylglutathione hydrolase-like"/>
    <property type="match status" value="1"/>
</dbReference>
<protein>
    <submittedName>
        <fullName evidence="4">MBL fold metallo-hydrolase</fullName>
    </submittedName>
</protein>
<feature type="chain" id="PRO_5047384408" evidence="2">
    <location>
        <begin position="19"/>
        <end position="294"/>
    </location>
</feature>
<dbReference type="SMART" id="SM00849">
    <property type="entry name" value="Lactamase_B"/>
    <property type="match status" value="1"/>
</dbReference>
<dbReference type="Pfam" id="PF00753">
    <property type="entry name" value="Lactamase_B"/>
    <property type="match status" value="1"/>
</dbReference>
<dbReference type="SUPFAM" id="SSF56281">
    <property type="entry name" value="Metallo-hydrolase/oxidoreductase"/>
    <property type="match status" value="1"/>
</dbReference>
<evidence type="ECO:0000313" key="4">
    <source>
        <dbReference type="EMBL" id="MFD2834285.1"/>
    </source>
</evidence>
<evidence type="ECO:0000313" key="5">
    <source>
        <dbReference type="Proteomes" id="UP001597438"/>
    </source>
</evidence>
<comment type="similarity">
    <text evidence="1">Belongs to the metallo-beta-lactamase superfamily. Class-B beta-lactamase family.</text>
</comment>
<reference evidence="5" key="1">
    <citation type="journal article" date="2019" name="Int. J. Syst. Evol. Microbiol.">
        <title>The Global Catalogue of Microorganisms (GCM) 10K type strain sequencing project: providing services to taxonomists for standard genome sequencing and annotation.</title>
        <authorList>
            <consortium name="The Broad Institute Genomics Platform"/>
            <consortium name="The Broad Institute Genome Sequencing Center for Infectious Disease"/>
            <person name="Wu L."/>
            <person name="Ma J."/>
        </authorList>
    </citation>
    <scope>NUCLEOTIDE SEQUENCE [LARGE SCALE GENOMIC DNA]</scope>
    <source>
        <strain evidence="5">KCTC 52925</strain>
    </source>
</reference>
<feature type="domain" description="Metallo-beta-lactamase" evidence="3">
    <location>
        <begin position="44"/>
        <end position="218"/>
    </location>
</feature>
<comment type="caution">
    <text evidence="4">The sequence shown here is derived from an EMBL/GenBank/DDBJ whole genome shotgun (WGS) entry which is preliminary data.</text>
</comment>
<dbReference type="EMBL" id="JBHUOJ010000032">
    <property type="protein sequence ID" value="MFD2834285.1"/>
    <property type="molecule type" value="Genomic_DNA"/>
</dbReference>
<dbReference type="InterPro" id="IPR001279">
    <property type="entry name" value="Metallo-B-lactamas"/>
</dbReference>
<organism evidence="4 5">
    <name type="scientific">Christiangramia antarctica</name>
    <dbReference type="NCBI Taxonomy" id="2058158"/>
    <lineage>
        <taxon>Bacteria</taxon>
        <taxon>Pseudomonadati</taxon>
        <taxon>Bacteroidota</taxon>
        <taxon>Flavobacteriia</taxon>
        <taxon>Flavobacteriales</taxon>
        <taxon>Flavobacteriaceae</taxon>
        <taxon>Christiangramia</taxon>
    </lineage>
</organism>
<accession>A0ABW5X6S0</accession>
<proteinExistence type="inferred from homology"/>
<evidence type="ECO:0000259" key="3">
    <source>
        <dbReference type="SMART" id="SM00849"/>
    </source>
</evidence>
<dbReference type="RefSeq" id="WP_251739085.1">
    <property type="nucleotide sequence ID" value="NZ_JBHUOJ010000032.1"/>
</dbReference>
<dbReference type="PANTHER" id="PTHR42951">
    <property type="entry name" value="METALLO-BETA-LACTAMASE DOMAIN-CONTAINING"/>
    <property type="match status" value="1"/>
</dbReference>
<name>A0ABW5X6S0_9FLAO</name>
<gene>
    <name evidence="4" type="ORF">ACFSYS_13390</name>
</gene>
<keyword evidence="5" id="KW-1185">Reference proteome</keyword>
<evidence type="ECO:0000256" key="1">
    <source>
        <dbReference type="ARBA" id="ARBA00005250"/>
    </source>
</evidence>
<keyword evidence="2" id="KW-0732">Signal</keyword>
<dbReference type="CDD" id="cd16282">
    <property type="entry name" value="metallo-hydrolase-like_MBL-fold"/>
    <property type="match status" value="1"/>
</dbReference>
<dbReference type="Proteomes" id="UP001597438">
    <property type="component" value="Unassembled WGS sequence"/>
</dbReference>
<evidence type="ECO:0000256" key="2">
    <source>
        <dbReference type="SAM" id="SignalP"/>
    </source>
</evidence>
<dbReference type="PANTHER" id="PTHR42951:SF4">
    <property type="entry name" value="ACYL-COENZYME A THIOESTERASE MBLAC2"/>
    <property type="match status" value="1"/>
</dbReference>
<dbReference type="InterPro" id="IPR036866">
    <property type="entry name" value="RibonucZ/Hydroxyglut_hydro"/>
</dbReference>
<sequence length="294" mass="32409">MKTIKILCILLISTSALFSQRNLDNVEIKITPVNGNVYVLTGAGGNIGLLTGDDGLFMIDDQFAALSERIKEQLKTISDSPVKYLVNSHYHGDHTGGNVNFQKDGAMIFAHENVRNRLKNDTLPKEFNGLPIVTFDQNLGLHINENDIIVSHVHHAHTDGDALIYFPQSNVLHTGDTFFNGSFPYIDLESGGSVEGNIQAAKSGLALINENTKIIPGHGEIATYADYENYLKMLEGIRDKINMAIAAGKSLEEVVADTSLTADFYTDDEMKDSFINGPKIRTTFYNSLVKQIEE</sequence>
<dbReference type="InterPro" id="IPR050855">
    <property type="entry name" value="NDM-1-like"/>
</dbReference>